<keyword evidence="2" id="KW-0496">Mitochondrion</keyword>
<name>A0A9E7BVI7_9HEMI</name>
<dbReference type="GeneID" id="77419853"/>
<evidence type="ECO:0000313" key="2">
    <source>
        <dbReference type="EMBL" id="UGN61553.1"/>
    </source>
</evidence>
<accession>A0A9E7BVI7</accession>
<dbReference type="EMBL" id="MW284842">
    <property type="protein sequence ID" value="UGN61553.1"/>
    <property type="molecule type" value="Genomic_DNA"/>
</dbReference>
<keyword evidence="1" id="KW-1133">Transmembrane helix</keyword>
<evidence type="ECO:0000256" key="1">
    <source>
        <dbReference type="SAM" id="Phobius"/>
    </source>
</evidence>
<protein>
    <submittedName>
        <fullName evidence="2">ATP synthase F0 subunit 8</fullName>
    </submittedName>
</protein>
<gene>
    <name evidence="2" type="primary">ATP8</name>
</gene>
<sequence length="50" mass="6266">MPQMSPMWWTSLMVMFITSIMICMYILYFNYTNKMTANKKYLHKNMNWTW</sequence>
<keyword evidence="1" id="KW-0812">Transmembrane</keyword>
<feature type="transmembrane region" description="Helical" evidence="1">
    <location>
        <begin position="6"/>
        <end position="31"/>
    </location>
</feature>
<reference evidence="2" key="1">
    <citation type="submission" date="2020-11" db="EMBL/GenBank/DDBJ databases">
        <title>Mitogenomic phylogeny of Typhlocybinae (Hemiptera: Cicadellidae): tribal classification and character evolution.</title>
        <authorList>
            <person name="Yan B."/>
            <person name="Yang M."/>
        </authorList>
    </citation>
    <scope>NUCLEOTIDE SEQUENCE</scope>
</reference>
<geneLocation type="mitochondrion" evidence="2"/>
<keyword evidence="1" id="KW-0472">Membrane</keyword>
<dbReference type="AlphaFoldDB" id="A0A9E7BVI7"/>
<dbReference type="RefSeq" id="YP_010583107.1">
    <property type="nucleotide sequence ID" value="NC_069178.1"/>
</dbReference>
<dbReference type="CTD" id="4509"/>
<proteinExistence type="predicted"/>
<organism evidence="2">
    <name type="scientific">Opamata lipcowa</name>
    <dbReference type="NCBI Taxonomy" id="2893141"/>
    <lineage>
        <taxon>Eukaryota</taxon>
        <taxon>Metazoa</taxon>
        <taxon>Ecdysozoa</taxon>
        <taxon>Arthropoda</taxon>
        <taxon>Hexapoda</taxon>
        <taxon>Insecta</taxon>
        <taxon>Pterygota</taxon>
        <taxon>Neoptera</taxon>
        <taxon>Paraneoptera</taxon>
        <taxon>Hemiptera</taxon>
        <taxon>Auchenorrhyncha</taxon>
        <taxon>Membracoidea</taxon>
        <taxon>Cicadellidae</taxon>
        <taxon>Typhlocybinae</taxon>
        <taxon>Typhlocybini</taxon>
        <taxon>Opamata</taxon>
    </lineage>
</organism>